<reference evidence="1 2" key="1">
    <citation type="journal article" date="2018" name="Nat. Genet.">
        <title>The Rosa genome provides new insights in the design of modern roses.</title>
        <authorList>
            <person name="Bendahmane M."/>
        </authorList>
    </citation>
    <scope>NUCLEOTIDE SEQUENCE [LARGE SCALE GENOMIC DNA]</scope>
    <source>
        <strain evidence="2">cv. Old Blush</strain>
    </source>
</reference>
<proteinExistence type="predicted"/>
<dbReference type="AlphaFoldDB" id="A0A2P6Q738"/>
<accession>A0A2P6Q738</accession>
<dbReference type="STRING" id="74649.A0A2P6Q738"/>
<organism evidence="1 2">
    <name type="scientific">Rosa chinensis</name>
    <name type="common">China rose</name>
    <dbReference type="NCBI Taxonomy" id="74649"/>
    <lineage>
        <taxon>Eukaryota</taxon>
        <taxon>Viridiplantae</taxon>
        <taxon>Streptophyta</taxon>
        <taxon>Embryophyta</taxon>
        <taxon>Tracheophyta</taxon>
        <taxon>Spermatophyta</taxon>
        <taxon>Magnoliopsida</taxon>
        <taxon>eudicotyledons</taxon>
        <taxon>Gunneridae</taxon>
        <taxon>Pentapetalae</taxon>
        <taxon>rosids</taxon>
        <taxon>fabids</taxon>
        <taxon>Rosales</taxon>
        <taxon>Rosaceae</taxon>
        <taxon>Rosoideae</taxon>
        <taxon>Rosoideae incertae sedis</taxon>
        <taxon>Rosa</taxon>
    </lineage>
</organism>
<gene>
    <name evidence="1" type="ORF">RchiOBHm_Chr5g0019931</name>
</gene>
<protein>
    <submittedName>
        <fullName evidence="1">Putative phloem protein</fullName>
    </submittedName>
</protein>
<evidence type="ECO:0000313" key="2">
    <source>
        <dbReference type="Proteomes" id="UP000238479"/>
    </source>
</evidence>
<dbReference type="Proteomes" id="UP000238479">
    <property type="component" value="Chromosome 5"/>
</dbReference>
<sequence length="176" mass="19790">MSMTKPHFQAEKDEDAVQKIGDGYNIKPRGLNIVWGNDERYWKIPAKGPAGVDVAAELVQVSWLEVTGSVVLTPGKTYKLNFEVQLLSEAFGWKDIQAFLMAKVGKKGRYTWKRVQVQQQAGTGNFFIPKEEDELRIEVPPGNTDNTLQFGLYEVWSGKWKGGLKIYNAKVTAINP</sequence>
<dbReference type="EMBL" id="PDCK01000043">
    <property type="protein sequence ID" value="PRQ30005.1"/>
    <property type="molecule type" value="Genomic_DNA"/>
</dbReference>
<dbReference type="OMA" id="HEADSKM"/>
<dbReference type="OrthoDB" id="2107747at2759"/>
<keyword evidence="2" id="KW-1185">Reference proteome</keyword>
<dbReference type="PANTHER" id="PTHR32278">
    <property type="entry name" value="F-BOX DOMAIN-CONTAINING PROTEIN"/>
    <property type="match status" value="1"/>
</dbReference>
<name>A0A2P6Q738_ROSCH</name>
<dbReference type="Gramene" id="PRQ30005">
    <property type="protein sequence ID" value="PRQ30005"/>
    <property type="gene ID" value="RchiOBHm_Chr5g0019931"/>
</dbReference>
<dbReference type="PANTHER" id="PTHR32278:SF2">
    <property type="entry name" value="PROTEIN PHLOEM PROTEIN 2-LIKE A9"/>
    <property type="match status" value="1"/>
</dbReference>
<comment type="caution">
    <text evidence="1">The sequence shown here is derived from an EMBL/GenBank/DDBJ whole genome shotgun (WGS) entry which is preliminary data.</text>
</comment>
<dbReference type="InterPro" id="IPR025886">
    <property type="entry name" value="PP2-like"/>
</dbReference>
<dbReference type="Pfam" id="PF14299">
    <property type="entry name" value="PP2"/>
    <property type="match status" value="1"/>
</dbReference>
<evidence type="ECO:0000313" key="1">
    <source>
        <dbReference type="EMBL" id="PRQ30005.1"/>
    </source>
</evidence>